<dbReference type="STRING" id="34002.SAMN04489859_100263"/>
<dbReference type="InterPro" id="IPR018683">
    <property type="entry name" value="DUF2169"/>
</dbReference>
<sequence>MWLLTNETPFAAERTWTRDERGAEFWLVAIRAAFTIDPDNRQTPAEKQTEVQRAPVFAGDPLTSDMLTDSDFALHKDGTDVLIQGRAHAPGGQPTSCARVRLKLADIDKTLIVHGERRLFKGGAGLGMTAAEPFLTMPLLWRRSYGGWDRQGRTEDWLPENPAGVGFATSPDHLYETQAPNVEYPDAPYRGPDSGRPAGLSPVAHHWQPRARYAGTYDETWQKTRDPLLPADFDRRYFRCAPADQQTQKPLVGYEQVRLGGMTPDGFWAFTLPRIVFDVITSFRGRGDIRQQPMIHTLWLMPEYRRFEMVFLSALEVPPGREEKLVGTLIRLRRRVGTPASTQATGVWIQ</sequence>
<evidence type="ECO:0000313" key="3">
    <source>
        <dbReference type="Proteomes" id="UP000199054"/>
    </source>
</evidence>
<dbReference type="AlphaFoldDB" id="A0A1H8EG78"/>
<evidence type="ECO:0000259" key="1">
    <source>
        <dbReference type="Pfam" id="PF09937"/>
    </source>
</evidence>
<evidence type="ECO:0000313" key="2">
    <source>
        <dbReference type="EMBL" id="SEN18509.1"/>
    </source>
</evidence>
<dbReference type="Pfam" id="PF09937">
    <property type="entry name" value="DUF2169"/>
    <property type="match status" value="1"/>
</dbReference>
<dbReference type="RefSeq" id="WP_170851703.1">
    <property type="nucleotide sequence ID" value="NZ_CP067127.1"/>
</dbReference>
<gene>
    <name evidence="2" type="ORF">SAMN04489859_100263</name>
</gene>
<protein>
    <recommendedName>
        <fullName evidence="1">DUF2169 domain-containing protein</fullName>
    </recommendedName>
</protein>
<organism evidence="2 3">
    <name type="scientific">Paracoccus alcaliphilus</name>
    <dbReference type="NCBI Taxonomy" id="34002"/>
    <lineage>
        <taxon>Bacteria</taxon>
        <taxon>Pseudomonadati</taxon>
        <taxon>Pseudomonadota</taxon>
        <taxon>Alphaproteobacteria</taxon>
        <taxon>Rhodobacterales</taxon>
        <taxon>Paracoccaceae</taxon>
        <taxon>Paracoccus</taxon>
    </lineage>
</organism>
<feature type="domain" description="DUF2169" evidence="1">
    <location>
        <begin position="22"/>
        <end position="311"/>
    </location>
</feature>
<reference evidence="2 3" key="1">
    <citation type="submission" date="2016-10" db="EMBL/GenBank/DDBJ databases">
        <authorList>
            <person name="de Groot N.N."/>
        </authorList>
    </citation>
    <scope>NUCLEOTIDE SEQUENCE [LARGE SCALE GENOMIC DNA]</scope>
    <source>
        <strain evidence="2 3">DSM 8512</strain>
    </source>
</reference>
<proteinExistence type="predicted"/>
<dbReference type="EMBL" id="FODE01000002">
    <property type="protein sequence ID" value="SEN18509.1"/>
    <property type="molecule type" value="Genomic_DNA"/>
</dbReference>
<accession>A0A1H8EG78</accession>
<keyword evidence="3" id="KW-1185">Reference proteome</keyword>
<dbReference type="Proteomes" id="UP000199054">
    <property type="component" value="Unassembled WGS sequence"/>
</dbReference>
<name>A0A1H8EG78_9RHOB</name>